<evidence type="ECO:0000313" key="2">
    <source>
        <dbReference type="Proteomes" id="UP000233551"/>
    </source>
</evidence>
<gene>
    <name evidence="1" type="ORF">CRG98_006662</name>
</gene>
<keyword evidence="2" id="KW-1185">Reference proteome</keyword>
<dbReference type="Proteomes" id="UP000233551">
    <property type="component" value="Unassembled WGS sequence"/>
</dbReference>
<accession>A0A2I0KWW3</accession>
<protein>
    <submittedName>
        <fullName evidence="1">Uncharacterized protein</fullName>
    </submittedName>
</protein>
<organism evidence="1 2">
    <name type="scientific">Punica granatum</name>
    <name type="common">Pomegranate</name>
    <dbReference type="NCBI Taxonomy" id="22663"/>
    <lineage>
        <taxon>Eukaryota</taxon>
        <taxon>Viridiplantae</taxon>
        <taxon>Streptophyta</taxon>
        <taxon>Embryophyta</taxon>
        <taxon>Tracheophyta</taxon>
        <taxon>Spermatophyta</taxon>
        <taxon>Magnoliopsida</taxon>
        <taxon>eudicotyledons</taxon>
        <taxon>Gunneridae</taxon>
        <taxon>Pentapetalae</taxon>
        <taxon>rosids</taxon>
        <taxon>malvids</taxon>
        <taxon>Myrtales</taxon>
        <taxon>Lythraceae</taxon>
        <taxon>Punica</taxon>
    </lineage>
</organism>
<dbReference type="AlphaFoldDB" id="A0A2I0KWW3"/>
<dbReference type="EMBL" id="PGOL01000304">
    <property type="protein sequence ID" value="PKI72962.1"/>
    <property type="molecule type" value="Genomic_DNA"/>
</dbReference>
<sequence length="72" mass="8031">MSSVLRYSPKIAEPPTVLTGLVRGASVLEVRRISWRLDFLGDEQVGPNSSKETPRKPALKLVVRGPRRLVSY</sequence>
<name>A0A2I0KWW3_PUNGR</name>
<comment type="caution">
    <text evidence="1">The sequence shown here is derived from an EMBL/GenBank/DDBJ whole genome shotgun (WGS) entry which is preliminary data.</text>
</comment>
<evidence type="ECO:0000313" key="1">
    <source>
        <dbReference type="EMBL" id="PKI72962.1"/>
    </source>
</evidence>
<proteinExistence type="predicted"/>
<reference evidence="1 2" key="1">
    <citation type="submission" date="2017-11" db="EMBL/GenBank/DDBJ databases">
        <title>De-novo sequencing of pomegranate (Punica granatum L.) genome.</title>
        <authorList>
            <person name="Akparov Z."/>
            <person name="Amiraslanov A."/>
            <person name="Hajiyeva S."/>
            <person name="Abbasov M."/>
            <person name="Kaur K."/>
            <person name="Hamwieh A."/>
            <person name="Solovyev V."/>
            <person name="Salamov A."/>
            <person name="Braich B."/>
            <person name="Kosarev P."/>
            <person name="Mahmoud A."/>
            <person name="Hajiyev E."/>
            <person name="Babayeva S."/>
            <person name="Izzatullayeva V."/>
            <person name="Mammadov A."/>
            <person name="Mammadov A."/>
            <person name="Sharifova S."/>
            <person name="Ojaghi J."/>
            <person name="Eynullazada K."/>
            <person name="Bayramov B."/>
            <person name="Abdulazimova A."/>
            <person name="Shahmuradov I."/>
        </authorList>
    </citation>
    <scope>NUCLEOTIDE SEQUENCE [LARGE SCALE GENOMIC DNA]</scope>
    <source>
        <strain evidence="2">cv. AG2017</strain>
        <tissue evidence="1">Leaf</tissue>
    </source>
</reference>